<dbReference type="RefSeq" id="WP_378981069.1">
    <property type="nucleotide sequence ID" value="NZ_JBHSBW010000003.1"/>
</dbReference>
<dbReference type="PANTHER" id="PTHR30273">
    <property type="entry name" value="PERIPLASMIC SIGNAL SENSOR AND SIGMA FACTOR ACTIVATOR FECR-RELATED"/>
    <property type="match status" value="1"/>
</dbReference>
<dbReference type="InterPro" id="IPR006860">
    <property type="entry name" value="FecR"/>
</dbReference>
<feature type="domain" description="Protein FecR C-terminal" evidence="3">
    <location>
        <begin position="314"/>
        <end position="383"/>
    </location>
</feature>
<evidence type="ECO:0000259" key="2">
    <source>
        <dbReference type="Pfam" id="PF04773"/>
    </source>
</evidence>
<dbReference type="Proteomes" id="UP001595789">
    <property type="component" value="Unassembled WGS sequence"/>
</dbReference>
<feature type="transmembrane region" description="Helical" evidence="1">
    <location>
        <begin position="81"/>
        <end position="104"/>
    </location>
</feature>
<evidence type="ECO:0000313" key="4">
    <source>
        <dbReference type="EMBL" id="MFC4209806.1"/>
    </source>
</evidence>
<dbReference type="InterPro" id="IPR012373">
    <property type="entry name" value="Ferrdict_sens_TM"/>
</dbReference>
<keyword evidence="1" id="KW-1133">Transmembrane helix</keyword>
<dbReference type="Pfam" id="PF04773">
    <property type="entry name" value="FecR"/>
    <property type="match status" value="1"/>
</dbReference>
<feature type="domain" description="FecR protein" evidence="2">
    <location>
        <begin position="179"/>
        <end position="274"/>
    </location>
</feature>
<dbReference type="PIRSF" id="PIRSF018266">
    <property type="entry name" value="FecR"/>
    <property type="match status" value="1"/>
</dbReference>
<dbReference type="PANTHER" id="PTHR30273:SF2">
    <property type="entry name" value="PROTEIN FECR"/>
    <property type="match status" value="1"/>
</dbReference>
<reference evidence="5" key="1">
    <citation type="journal article" date="2019" name="Int. J. Syst. Evol. Microbiol.">
        <title>The Global Catalogue of Microorganisms (GCM) 10K type strain sequencing project: providing services to taxonomists for standard genome sequencing and annotation.</title>
        <authorList>
            <consortium name="The Broad Institute Genomics Platform"/>
            <consortium name="The Broad Institute Genome Sequencing Center for Infectious Disease"/>
            <person name="Wu L."/>
            <person name="Ma J."/>
        </authorList>
    </citation>
    <scope>NUCLEOTIDE SEQUENCE [LARGE SCALE GENOMIC DNA]</scope>
    <source>
        <strain evidence="5">CCM 8691</strain>
    </source>
</reference>
<keyword evidence="1" id="KW-0472">Membrane</keyword>
<keyword evidence="1" id="KW-0812">Transmembrane</keyword>
<dbReference type="Pfam" id="PF16344">
    <property type="entry name" value="FecR_C"/>
    <property type="match status" value="1"/>
</dbReference>
<accession>A0ABV8P7Z4</accession>
<protein>
    <submittedName>
        <fullName evidence="4">FecR family protein</fullName>
    </submittedName>
</protein>
<evidence type="ECO:0000313" key="5">
    <source>
        <dbReference type="Proteomes" id="UP001595789"/>
    </source>
</evidence>
<evidence type="ECO:0000259" key="3">
    <source>
        <dbReference type="Pfam" id="PF16344"/>
    </source>
</evidence>
<dbReference type="InterPro" id="IPR032508">
    <property type="entry name" value="FecR_C"/>
</dbReference>
<sequence>MDKEFTDEYLEKLAFRFKEGLLTPQEQMDFDVWYQMQVEKELNLSESEIDNEEQLEAKLYHSILRRLELKRAKNIQKRYKLFPHIAVAASVLMVVMASTFFYYIKTQGLVNKMAVADDIKPGRNGATLTLANGQKIHITETLNGRIAAQSGVVISKSNKGEIVYDISGTKTESVEYNILETSRGEQTKLRLPDGSLVFLNASSTLRFPASFTNMKRRIVELSGEGYFEIAKDKNHPFIVKTDLQQVEVLGTQFNINSYKDEPDLRTALVEGSIKLTTQKMNVTLRPGQQAVLRDSKINIRIADTDQIIAWKNNEFVFKGDDFRANMRKISRWYDIDVIYEPNAPDNFMLGGFLSQSRSLSEVLKLLENTDKVHFRREGRKVYVSR</sequence>
<evidence type="ECO:0000256" key="1">
    <source>
        <dbReference type="SAM" id="Phobius"/>
    </source>
</evidence>
<name>A0ABV8P7Z4_9SPHI</name>
<dbReference type="Gene3D" id="3.55.50.30">
    <property type="match status" value="1"/>
</dbReference>
<proteinExistence type="predicted"/>
<organism evidence="4 5">
    <name type="scientific">Pedobacter lithocola</name>
    <dbReference type="NCBI Taxonomy" id="1908239"/>
    <lineage>
        <taxon>Bacteria</taxon>
        <taxon>Pseudomonadati</taxon>
        <taxon>Bacteroidota</taxon>
        <taxon>Sphingobacteriia</taxon>
        <taxon>Sphingobacteriales</taxon>
        <taxon>Sphingobacteriaceae</taxon>
        <taxon>Pedobacter</taxon>
    </lineage>
</organism>
<comment type="caution">
    <text evidence="4">The sequence shown here is derived from an EMBL/GenBank/DDBJ whole genome shotgun (WGS) entry which is preliminary data.</text>
</comment>
<gene>
    <name evidence="4" type="ORF">ACFOWA_01355</name>
</gene>
<keyword evidence="5" id="KW-1185">Reference proteome</keyword>
<dbReference type="EMBL" id="JBHSBW010000003">
    <property type="protein sequence ID" value="MFC4209806.1"/>
    <property type="molecule type" value="Genomic_DNA"/>
</dbReference>
<dbReference type="Gene3D" id="2.60.120.1440">
    <property type="match status" value="1"/>
</dbReference>